<dbReference type="GO" id="GO:0047865">
    <property type="term" value="F:dimethylglycine dehydrogenase activity"/>
    <property type="evidence" value="ECO:0007669"/>
    <property type="project" value="TreeGrafter"/>
</dbReference>
<accession>A0A7R9FPJ4</accession>
<feature type="domain" description="FAD dependent oxidoreductase" evidence="1">
    <location>
        <begin position="44"/>
        <end position="140"/>
    </location>
</feature>
<evidence type="ECO:0000313" key="2">
    <source>
        <dbReference type="EMBL" id="CAD7250120.1"/>
    </source>
</evidence>
<dbReference type="OrthoDB" id="429143at2759"/>
<name>A0A7R9FPJ4_9CRUS</name>
<dbReference type="SUPFAM" id="SSF51905">
    <property type="entry name" value="FAD/NAD(P)-binding domain"/>
    <property type="match status" value="1"/>
</dbReference>
<dbReference type="Pfam" id="PF01266">
    <property type="entry name" value="DAO"/>
    <property type="match status" value="1"/>
</dbReference>
<evidence type="ECO:0000313" key="3">
    <source>
        <dbReference type="Proteomes" id="UP000677054"/>
    </source>
</evidence>
<dbReference type="EMBL" id="CAJPEV010002661">
    <property type="protein sequence ID" value="CAG0897674.1"/>
    <property type="molecule type" value="Genomic_DNA"/>
</dbReference>
<evidence type="ECO:0000259" key="1">
    <source>
        <dbReference type="Pfam" id="PF01266"/>
    </source>
</evidence>
<organism evidence="2">
    <name type="scientific">Darwinula stevensoni</name>
    <dbReference type="NCBI Taxonomy" id="69355"/>
    <lineage>
        <taxon>Eukaryota</taxon>
        <taxon>Metazoa</taxon>
        <taxon>Ecdysozoa</taxon>
        <taxon>Arthropoda</taxon>
        <taxon>Crustacea</taxon>
        <taxon>Oligostraca</taxon>
        <taxon>Ostracoda</taxon>
        <taxon>Podocopa</taxon>
        <taxon>Podocopida</taxon>
        <taxon>Darwinulocopina</taxon>
        <taxon>Darwinuloidea</taxon>
        <taxon>Darwinulidae</taxon>
        <taxon>Darwinula</taxon>
    </lineage>
</organism>
<dbReference type="EMBL" id="LR902178">
    <property type="protein sequence ID" value="CAD7250120.1"/>
    <property type="molecule type" value="Genomic_DNA"/>
</dbReference>
<dbReference type="PANTHER" id="PTHR13847:SF187">
    <property type="entry name" value="DIMETHYLGLYCINE DEHYDROGENASE, MITOCHONDRIAL"/>
    <property type="match status" value="1"/>
</dbReference>
<reference evidence="2" key="1">
    <citation type="submission" date="2020-11" db="EMBL/GenBank/DDBJ databases">
        <authorList>
            <person name="Tran Van P."/>
        </authorList>
    </citation>
    <scope>NUCLEOTIDE SEQUENCE</scope>
</reference>
<proteinExistence type="predicted"/>
<dbReference type="PANTHER" id="PTHR13847">
    <property type="entry name" value="SARCOSINE DEHYDROGENASE-RELATED"/>
    <property type="match status" value="1"/>
</dbReference>
<dbReference type="InterPro" id="IPR006076">
    <property type="entry name" value="FAD-dep_OxRdtase"/>
</dbReference>
<protein>
    <recommendedName>
        <fullName evidence="1">FAD dependent oxidoreductase domain-containing protein</fullName>
    </recommendedName>
</protein>
<dbReference type="InterPro" id="IPR036188">
    <property type="entry name" value="FAD/NAD-bd_sf"/>
</dbReference>
<dbReference type="AlphaFoldDB" id="A0A7R9FPJ4"/>
<dbReference type="Proteomes" id="UP000677054">
    <property type="component" value="Unassembled WGS sequence"/>
</dbReference>
<dbReference type="GO" id="GO:0005759">
    <property type="term" value="C:mitochondrial matrix"/>
    <property type="evidence" value="ECO:0007669"/>
    <property type="project" value="TreeGrafter"/>
</dbReference>
<dbReference type="Gene3D" id="3.30.9.10">
    <property type="entry name" value="D-Amino Acid Oxidase, subunit A, domain 2"/>
    <property type="match status" value="1"/>
</dbReference>
<gene>
    <name evidence="2" type="ORF">DSTB1V02_LOCUS9903</name>
</gene>
<sequence length="149" mass="16298">MSLCRILATPLQLPRCARCCSSHQLHAWAGTREVKEKDVPSEADTVIIGGGVLGTSIAYHLAKAGRKGVVLLEKSELTAGSTWHAAGLTALYHPGINLKNVHYHSQLEAETGQAVGFHRPGSIRLATSPVRMEEMKQVDRLMSGWRWMT</sequence>
<dbReference type="Gene3D" id="3.50.50.60">
    <property type="entry name" value="FAD/NAD(P)-binding domain"/>
    <property type="match status" value="1"/>
</dbReference>
<keyword evidence="3" id="KW-1185">Reference proteome</keyword>